<keyword evidence="2" id="KW-0041">Annexin</keyword>
<dbReference type="GO" id="GO:0005544">
    <property type="term" value="F:calcium-dependent phospholipid binding"/>
    <property type="evidence" value="ECO:0007669"/>
    <property type="project" value="InterPro"/>
</dbReference>
<feature type="non-terminal residue" evidence="3">
    <location>
        <position position="96"/>
    </location>
</feature>
<dbReference type="Pfam" id="PF00191">
    <property type="entry name" value="Annexin"/>
    <property type="match status" value="1"/>
</dbReference>
<keyword evidence="1" id="KW-0677">Repeat</keyword>
<dbReference type="PANTHER" id="PTHR10502:SF99">
    <property type="entry name" value="ANNEXIN D3"/>
    <property type="match status" value="1"/>
</dbReference>
<dbReference type="AlphaFoldDB" id="A0A8S0VLH3"/>
<dbReference type="InterPro" id="IPR037104">
    <property type="entry name" value="Annexin_sf"/>
</dbReference>
<reference evidence="3 4" key="1">
    <citation type="submission" date="2019-12" db="EMBL/GenBank/DDBJ databases">
        <authorList>
            <person name="Alioto T."/>
            <person name="Alioto T."/>
            <person name="Gomez Garrido J."/>
        </authorList>
    </citation>
    <scope>NUCLEOTIDE SEQUENCE [LARGE SCALE GENOMIC DNA]</scope>
</reference>
<dbReference type="GO" id="GO:0005886">
    <property type="term" value="C:plasma membrane"/>
    <property type="evidence" value="ECO:0007669"/>
    <property type="project" value="TreeGrafter"/>
</dbReference>
<dbReference type="GO" id="GO:0009651">
    <property type="term" value="P:response to salt stress"/>
    <property type="evidence" value="ECO:0007669"/>
    <property type="project" value="TreeGrafter"/>
</dbReference>
<organism evidence="3 4">
    <name type="scientific">Olea europaea subsp. europaea</name>
    <dbReference type="NCBI Taxonomy" id="158383"/>
    <lineage>
        <taxon>Eukaryota</taxon>
        <taxon>Viridiplantae</taxon>
        <taxon>Streptophyta</taxon>
        <taxon>Embryophyta</taxon>
        <taxon>Tracheophyta</taxon>
        <taxon>Spermatophyta</taxon>
        <taxon>Magnoliopsida</taxon>
        <taxon>eudicotyledons</taxon>
        <taxon>Gunneridae</taxon>
        <taxon>Pentapetalae</taxon>
        <taxon>asterids</taxon>
        <taxon>lamiids</taxon>
        <taxon>Lamiales</taxon>
        <taxon>Oleaceae</taxon>
        <taxon>Oleeae</taxon>
        <taxon>Olea</taxon>
    </lineage>
</organism>
<dbReference type="GO" id="GO:0009408">
    <property type="term" value="P:response to heat"/>
    <property type="evidence" value="ECO:0007669"/>
    <property type="project" value="TreeGrafter"/>
</dbReference>
<evidence type="ECO:0000256" key="2">
    <source>
        <dbReference type="ARBA" id="ARBA00023216"/>
    </source>
</evidence>
<dbReference type="InterPro" id="IPR018502">
    <property type="entry name" value="Annexin_repeat"/>
</dbReference>
<dbReference type="Proteomes" id="UP000594638">
    <property type="component" value="Unassembled WGS sequence"/>
</dbReference>
<dbReference type="GO" id="GO:0009414">
    <property type="term" value="P:response to water deprivation"/>
    <property type="evidence" value="ECO:0007669"/>
    <property type="project" value="TreeGrafter"/>
</dbReference>
<dbReference type="SUPFAM" id="SSF47874">
    <property type="entry name" value="Annexin"/>
    <property type="match status" value="1"/>
</dbReference>
<dbReference type="Gene3D" id="1.10.220.10">
    <property type="entry name" value="Annexin"/>
    <property type="match status" value="1"/>
</dbReference>
<evidence type="ECO:0000313" key="3">
    <source>
        <dbReference type="EMBL" id="CAA3032811.1"/>
    </source>
</evidence>
<dbReference type="GO" id="GO:0001786">
    <property type="term" value="F:phosphatidylserine binding"/>
    <property type="evidence" value="ECO:0007669"/>
    <property type="project" value="TreeGrafter"/>
</dbReference>
<dbReference type="EMBL" id="CACTIH010009700">
    <property type="protein sequence ID" value="CAA3032811.1"/>
    <property type="molecule type" value="Genomic_DNA"/>
</dbReference>
<dbReference type="GO" id="GO:0009409">
    <property type="term" value="P:response to cold"/>
    <property type="evidence" value="ECO:0007669"/>
    <property type="project" value="TreeGrafter"/>
</dbReference>
<dbReference type="Gramene" id="OE9A078688T1">
    <property type="protein sequence ID" value="OE9A078688C1"/>
    <property type="gene ID" value="OE9A078688"/>
</dbReference>
<name>A0A8S0VLH3_OLEEU</name>
<proteinExistence type="predicted"/>
<gene>
    <name evidence="3" type="ORF">OLEA9_A078688</name>
</gene>
<protein>
    <submittedName>
        <fullName evidence="3">Annexin D3</fullName>
    </submittedName>
</protein>
<dbReference type="GO" id="GO:0005737">
    <property type="term" value="C:cytoplasm"/>
    <property type="evidence" value="ECO:0007669"/>
    <property type="project" value="TreeGrafter"/>
</dbReference>
<dbReference type="PANTHER" id="PTHR10502">
    <property type="entry name" value="ANNEXIN"/>
    <property type="match status" value="1"/>
</dbReference>
<comment type="caution">
    <text evidence="3">The sequence shown here is derived from an EMBL/GenBank/DDBJ whole genome shotgun (WGS) entry which is preliminary data.</text>
</comment>
<evidence type="ECO:0000313" key="4">
    <source>
        <dbReference type="Proteomes" id="UP000594638"/>
    </source>
</evidence>
<dbReference type="OrthoDB" id="37886at2759"/>
<accession>A0A8S0VLH3</accession>
<evidence type="ECO:0000256" key="1">
    <source>
        <dbReference type="ARBA" id="ARBA00022737"/>
    </source>
</evidence>
<keyword evidence="4" id="KW-1185">Reference proteome</keyword>
<dbReference type="GO" id="GO:0005509">
    <property type="term" value="F:calcium ion binding"/>
    <property type="evidence" value="ECO:0007669"/>
    <property type="project" value="InterPro"/>
</dbReference>
<sequence>MIKKQWIPALPIRRLLYYTVSLEQKILEDDDLVWILSTRNIFQLRATFQCYKGNYGKFLDEDIRACGKGILESIFKVVVWCIDSLERHFVECIKGD</sequence>